<reference evidence="2" key="1">
    <citation type="submission" date="2020-05" db="EMBL/GenBank/DDBJ databases">
        <authorList>
            <person name="Chiriac C."/>
            <person name="Salcher M."/>
            <person name="Ghai R."/>
            <person name="Kavagutti S V."/>
        </authorList>
    </citation>
    <scope>NUCLEOTIDE SEQUENCE</scope>
</reference>
<gene>
    <name evidence="1" type="ORF">UFOVP1101_16</name>
    <name evidence="2" type="ORF">UFOVP1362_10</name>
</gene>
<evidence type="ECO:0000313" key="1">
    <source>
        <dbReference type="EMBL" id="CAB4183869.1"/>
    </source>
</evidence>
<accession>A0A6J5RY54</accession>
<dbReference type="EMBL" id="LR797059">
    <property type="protein sequence ID" value="CAB4183869.1"/>
    <property type="molecule type" value="Genomic_DNA"/>
</dbReference>
<organism evidence="2">
    <name type="scientific">uncultured Caudovirales phage</name>
    <dbReference type="NCBI Taxonomy" id="2100421"/>
    <lineage>
        <taxon>Viruses</taxon>
        <taxon>Duplodnaviria</taxon>
        <taxon>Heunggongvirae</taxon>
        <taxon>Uroviricota</taxon>
        <taxon>Caudoviricetes</taxon>
        <taxon>Peduoviridae</taxon>
        <taxon>Maltschvirus</taxon>
        <taxon>Maltschvirus maltsch</taxon>
    </lineage>
</organism>
<name>A0A6J5RY54_9CAUD</name>
<sequence length="104" mass="11873">MYRIKMAAGLNLASDSECFSPTLTAESKKKWIDEHDLFIANGRTFALVDTFNCVYFMDCITGSLYQFGECLTSTELKYNDFRREQDKAAKILMAVQKVNHANAR</sequence>
<dbReference type="EMBL" id="LR797311">
    <property type="protein sequence ID" value="CAB4201910.1"/>
    <property type="molecule type" value="Genomic_DNA"/>
</dbReference>
<protein>
    <submittedName>
        <fullName evidence="2">Uncharacterized protein</fullName>
    </submittedName>
</protein>
<evidence type="ECO:0000313" key="2">
    <source>
        <dbReference type="EMBL" id="CAB4201910.1"/>
    </source>
</evidence>
<proteinExistence type="predicted"/>